<dbReference type="Proteomes" id="UP000789706">
    <property type="component" value="Unassembled WGS sequence"/>
</dbReference>
<keyword evidence="2" id="KW-1185">Reference proteome</keyword>
<evidence type="ECO:0000313" key="1">
    <source>
        <dbReference type="EMBL" id="CAG8637947.1"/>
    </source>
</evidence>
<protein>
    <submittedName>
        <fullName evidence="1">8719_t:CDS:1</fullName>
    </submittedName>
</protein>
<name>A0A9N9GVS5_9GLOM</name>
<comment type="caution">
    <text evidence="1">The sequence shown here is derived from an EMBL/GenBank/DDBJ whole genome shotgun (WGS) entry which is preliminary data.</text>
</comment>
<dbReference type="AlphaFoldDB" id="A0A9N9GVS5"/>
<organism evidence="1 2">
    <name type="scientific">Diversispora eburnea</name>
    <dbReference type="NCBI Taxonomy" id="1213867"/>
    <lineage>
        <taxon>Eukaryota</taxon>
        <taxon>Fungi</taxon>
        <taxon>Fungi incertae sedis</taxon>
        <taxon>Mucoromycota</taxon>
        <taxon>Glomeromycotina</taxon>
        <taxon>Glomeromycetes</taxon>
        <taxon>Diversisporales</taxon>
        <taxon>Diversisporaceae</taxon>
        <taxon>Diversispora</taxon>
    </lineage>
</organism>
<sequence length="40" mass="4621">DGNFEEILEKTFKVISDINIMPTTPLLQTEENIVIYFSAF</sequence>
<reference evidence="1" key="1">
    <citation type="submission" date="2021-06" db="EMBL/GenBank/DDBJ databases">
        <authorList>
            <person name="Kallberg Y."/>
            <person name="Tangrot J."/>
            <person name="Rosling A."/>
        </authorList>
    </citation>
    <scope>NUCLEOTIDE SEQUENCE</scope>
    <source>
        <strain evidence="1">AZ414A</strain>
    </source>
</reference>
<feature type="non-terminal residue" evidence="1">
    <location>
        <position position="1"/>
    </location>
</feature>
<proteinExistence type="predicted"/>
<gene>
    <name evidence="1" type="ORF">DEBURN_LOCUS11049</name>
</gene>
<evidence type="ECO:0000313" key="2">
    <source>
        <dbReference type="Proteomes" id="UP000789706"/>
    </source>
</evidence>
<dbReference type="EMBL" id="CAJVPK010004591">
    <property type="protein sequence ID" value="CAG8637947.1"/>
    <property type="molecule type" value="Genomic_DNA"/>
</dbReference>
<accession>A0A9N9GVS5</accession>